<evidence type="ECO:0000313" key="1">
    <source>
        <dbReference type="EMBL" id="ELY20071.1"/>
    </source>
</evidence>
<reference evidence="1 2" key="1">
    <citation type="journal article" date="2013" name="Genome Announc.">
        <title>Draft Genome of the Marine Gammaproteobacterium Halomonas titanicae.</title>
        <authorList>
            <person name="Sanchez-Porro C."/>
            <person name="de la Haba R.R."/>
            <person name="Cruz-Hernandez N."/>
            <person name="Gonzalez J.M."/>
            <person name="Reyes-Guirao C."/>
            <person name="Navarro-Sampedro L."/>
            <person name="Carballo M."/>
            <person name="Ventosa A."/>
        </authorList>
    </citation>
    <scope>NUCLEOTIDE SEQUENCE [LARGE SCALE GENOMIC DNA]</scope>
    <source>
        <strain evidence="1 2">BH1</strain>
    </source>
</reference>
<evidence type="ECO:0000313" key="2">
    <source>
        <dbReference type="Proteomes" id="UP000011651"/>
    </source>
</evidence>
<gene>
    <name evidence="1" type="ORF">HALTITAN_3296</name>
</gene>
<dbReference type="AlphaFoldDB" id="L9U650"/>
<comment type="caution">
    <text evidence="1">The sequence shown here is derived from an EMBL/GenBank/DDBJ whole genome shotgun (WGS) entry which is preliminary data.</text>
</comment>
<sequence>MYAHGFRIYFTPLSGVLFAFPSRYWFTIGQPGVFSLGGWSPRLQSRFLVPRPTRFHMIRFSTTGLSPATATLPSVFA</sequence>
<dbReference type="Proteomes" id="UP000011651">
    <property type="component" value="Unassembled WGS sequence"/>
</dbReference>
<protein>
    <submittedName>
        <fullName evidence="1">Uncharacterized protein</fullName>
    </submittedName>
</protein>
<accession>L9U650</accession>
<dbReference type="EMBL" id="AOPO01000034">
    <property type="protein sequence ID" value="ELY20071.1"/>
    <property type="molecule type" value="Genomic_DNA"/>
</dbReference>
<name>L9U650_9GAMM</name>
<organism evidence="1 2">
    <name type="scientific">Vreelandella titanicae BH1</name>
    <dbReference type="NCBI Taxonomy" id="1204738"/>
    <lineage>
        <taxon>Bacteria</taxon>
        <taxon>Pseudomonadati</taxon>
        <taxon>Pseudomonadota</taxon>
        <taxon>Gammaproteobacteria</taxon>
        <taxon>Oceanospirillales</taxon>
        <taxon>Halomonadaceae</taxon>
        <taxon>Vreelandella</taxon>
    </lineage>
</organism>
<proteinExistence type="predicted"/>